<keyword evidence="4" id="KW-1185">Reference proteome</keyword>
<protein>
    <submittedName>
        <fullName evidence="3">Uncharacterized protein</fullName>
    </submittedName>
</protein>
<evidence type="ECO:0000313" key="4">
    <source>
        <dbReference type="Proteomes" id="UP001150538"/>
    </source>
</evidence>
<proteinExistence type="predicted"/>
<gene>
    <name evidence="3" type="ORF">H4219_002908</name>
</gene>
<reference evidence="3" key="1">
    <citation type="submission" date="2022-07" db="EMBL/GenBank/DDBJ databases">
        <title>Phylogenomic reconstructions and comparative analyses of Kickxellomycotina fungi.</title>
        <authorList>
            <person name="Reynolds N.K."/>
            <person name="Stajich J.E."/>
            <person name="Barry K."/>
            <person name="Grigoriev I.V."/>
            <person name="Crous P."/>
            <person name="Smith M.E."/>
        </authorList>
    </citation>
    <scope>NUCLEOTIDE SEQUENCE</scope>
    <source>
        <strain evidence="3">NBRC 100468</strain>
    </source>
</reference>
<feature type="region of interest" description="Disordered" evidence="1">
    <location>
        <begin position="310"/>
        <end position="333"/>
    </location>
</feature>
<dbReference type="EMBL" id="JANBPU010000057">
    <property type="protein sequence ID" value="KAJ1917967.1"/>
    <property type="molecule type" value="Genomic_DNA"/>
</dbReference>
<keyword evidence="2" id="KW-0472">Membrane</keyword>
<dbReference type="Proteomes" id="UP001150538">
    <property type="component" value="Unassembled WGS sequence"/>
</dbReference>
<evidence type="ECO:0000256" key="2">
    <source>
        <dbReference type="SAM" id="Phobius"/>
    </source>
</evidence>
<sequence>MKFSLLSNRLLRGRQTQAFYFYFIGIITIIVIFLYCLTLGENEKYYQAIGSRIFGNGQQMEMIREMNKYQKPLPQHGDPMVNPDANSVPAYTSQIVAGNVKTKQNDCPNCCKNWPVDDSWFESKGYNALAMFPRPNILISSGETVCVRIILPPDPNVPNNKSYVPLPGYPFDSIIVDLVSSMPLEVTVPVRLKPVDHYLNNYRQFTHVYEGEAKLFDQGQYHIDARLEWRGAQWNFDPPLEFVKTPELRLMMADDRNSRAFPQSVVTVIHDDSVIAPLDEYYSLPLCKSMDEPGRWIPISQIPDFNKIADKLPLNNDDNNNNNNNNSGSSGSAYDKEFYSLPPLAEDNRIYVPYHCRYRTIPYDKFIARGQTQFPVIHWFGDSNSRRAMRMFEAGGKYCDDPEERKNSLNCLCNDYPKDLYPDEWYQGMEKPYLYKVYASGIDNSEVSPETRGTAQTPHDPNEPFIHIYYRFTKGITSEDDSYWRDDINPQNLARYPKPNIVIYQGTTWDVYLKDFETFTHEVDDLIETLRTVYDPKTTRFIYRTAQFWCCRPYDFTVETRRFSRLRFQAYNEYMLYHFTRKLNAKVWNVQHLGESRHPDTKRSPTNLPCISGHSRSELLFLENQLFMNYLYN</sequence>
<organism evidence="3 4">
    <name type="scientific">Mycoemilia scoparia</name>
    <dbReference type="NCBI Taxonomy" id="417184"/>
    <lineage>
        <taxon>Eukaryota</taxon>
        <taxon>Fungi</taxon>
        <taxon>Fungi incertae sedis</taxon>
        <taxon>Zoopagomycota</taxon>
        <taxon>Kickxellomycotina</taxon>
        <taxon>Kickxellomycetes</taxon>
        <taxon>Kickxellales</taxon>
        <taxon>Kickxellaceae</taxon>
        <taxon>Mycoemilia</taxon>
    </lineage>
</organism>
<dbReference type="AlphaFoldDB" id="A0A9W8DU60"/>
<dbReference type="OrthoDB" id="2104804at2759"/>
<comment type="caution">
    <text evidence="3">The sequence shown here is derived from an EMBL/GenBank/DDBJ whole genome shotgun (WGS) entry which is preliminary data.</text>
</comment>
<feature type="compositionally biased region" description="Low complexity" evidence="1">
    <location>
        <begin position="315"/>
        <end position="332"/>
    </location>
</feature>
<evidence type="ECO:0000313" key="3">
    <source>
        <dbReference type="EMBL" id="KAJ1917967.1"/>
    </source>
</evidence>
<name>A0A9W8DU60_9FUNG</name>
<keyword evidence="2" id="KW-0812">Transmembrane</keyword>
<feature type="transmembrane region" description="Helical" evidence="2">
    <location>
        <begin position="20"/>
        <end position="40"/>
    </location>
</feature>
<evidence type="ECO:0000256" key="1">
    <source>
        <dbReference type="SAM" id="MobiDB-lite"/>
    </source>
</evidence>
<accession>A0A9W8DU60</accession>
<keyword evidence="2" id="KW-1133">Transmembrane helix</keyword>